<accession>A0A565B4H3</accession>
<evidence type="ECO:0000313" key="2">
    <source>
        <dbReference type="Proteomes" id="UP000489600"/>
    </source>
</evidence>
<keyword evidence="2" id="KW-1185">Reference proteome</keyword>
<comment type="caution">
    <text evidence="1">The sequence shown here is derived from an EMBL/GenBank/DDBJ whole genome shotgun (WGS) entry which is preliminary data.</text>
</comment>
<evidence type="ECO:0000313" key="1">
    <source>
        <dbReference type="EMBL" id="VVA96497.1"/>
    </source>
</evidence>
<dbReference type="EMBL" id="CABITT030000003">
    <property type="protein sequence ID" value="VVA96497.1"/>
    <property type="molecule type" value="Genomic_DNA"/>
</dbReference>
<protein>
    <submittedName>
        <fullName evidence="1">Uncharacterized protein</fullName>
    </submittedName>
</protein>
<dbReference type="AlphaFoldDB" id="A0A565B4H3"/>
<dbReference type="OrthoDB" id="5046242at2759"/>
<reference evidence="1" key="1">
    <citation type="submission" date="2019-07" db="EMBL/GenBank/DDBJ databases">
        <authorList>
            <person name="Dittberner H."/>
        </authorList>
    </citation>
    <scope>NUCLEOTIDE SEQUENCE [LARGE SCALE GENOMIC DNA]</scope>
</reference>
<dbReference type="Proteomes" id="UP000489600">
    <property type="component" value="Unassembled WGS sequence"/>
</dbReference>
<name>A0A565B4H3_9BRAS</name>
<gene>
    <name evidence="1" type="ORF">ANE_LOCUS6942</name>
</gene>
<proteinExistence type="predicted"/>
<sequence>MLICSLVLYFEDLDDLMAAALMCYGFMLGKSSASYHVLENRDFQSSLTVINADPKGLFPPEPTPYKGPKLKVVAGMSTALELLDQGHEVGIYDMIQGHSLVGSFVDRRGNHIEMPQRVFYGCYNNLFRLMIKVSVFQSFRSSLLDN</sequence>
<organism evidence="1 2">
    <name type="scientific">Arabis nemorensis</name>
    <dbReference type="NCBI Taxonomy" id="586526"/>
    <lineage>
        <taxon>Eukaryota</taxon>
        <taxon>Viridiplantae</taxon>
        <taxon>Streptophyta</taxon>
        <taxon>Embryophyta</taxon>
        <taxon>Tracheophyta</taxon>
        <taxon>Spermatophyta</taxon>
        <taxon>Magnoliopsida</taxon>
        <taxon>eudicotyledons</taxon>
        <taxon>Gunneridae</taxon>
        <taxon>Pentapetalae</taxon>
        <taxon>rosids</taxon>
        <taxon>malvids</taxon>
        <taxon>Brassicales</taxon>
        <taxon>Brassicaceae</taxon>
        <taxon>Arabideae</taxon>
        <taxon>Arabis</taxon>
    </lineage>
</organism>